<accession>A0ABP0NH31</accession>
<evidence type="ECO:0000313" key="2">
    <source>
        <dbReference type="EMBL" id="CAK9063085.1"/>
    </source>
</evidence>
<feature type="region of interest" description="Disordered" evidence="1">
    <location>
        <begin position="258"/>
        <end position="291"/>
    </location>
</feature>
<evidence type="ECO:0000313" key="3">
    <source>
        <dbReference type="Proteomes" id="UP001642464"/>
    </source>
</evidence>
<dbReference type="EMBL" id="CAXAMM010028580">
    <property type="protein sequence ID" value="CAK9063085.1"/>
    <property type="molecule type" value="Genomic_DNA"/>
</dbReference>
<gene>
    <name evidence="2" type="ORF">SCF082_LOCUS32732</name>
</gene>
<feature type="compositionally biased region" description="Low complexity" evidence="1">
    <location>
        <begin position="273"/>
        <end position="291"/>
    </location>
</feature>
<evidence type="ECO:0000256" key="1">
    <source>
        <dbReference type="SAM" id="MobiDB-lite"/>
    </source>
</evidence>
<name>A0ABP0NH31_9DINO</name>
<proteinExistence type="predicted"/>
<dbReference type="Proteomes" id="UP001642464">
    <property type="component" value="Unassembled WGS sequence"/>
</dbReference>
<comment type="caution">
    <text evidence="2">The sequence shown here is derived from an EMBL/GenBank/DDBJ whole genome shotgun (WGS) entry which is preliminary data.</text>
</comment>
<sequence>MAGQEAEMADNQVAMAEPDTQLCGKCGQEIADTSQAVLKGGCLVCFMCNNIYQMLYRHLGGMAHTVQSFSSERQKNFFKTAGACISAVPRNGRWALVKAELVRQMTSFRQEQMIVRVSSEFKPLSVWQKDGYDIELLQAKGEKRTNPERARSWKVEIGKASKLISQLNNVCNAISVCDAKITKQPDVLEADMKTGFDEVKKQMREWKEQATSLIATSAEKMLAEDPVALPVTVADAVTQIKASQNLLKDVRSSYANEAKAKKAAADVNKTPKAKAAPKAAKSKAAPGKGKR</sequence>
<protein>
    <submittedName>
        <fullName evidence="2">Uncharacterized protein</fullName>
    </submittedName>
</protein>
<organism evidence="2 3">
    <name type="scientific">Durusdinium trenchii</name>
    <dbReference type="NCBI Taxonomy" id="1381693"/>
    <lineage>
        <taxon>Eukaryota</taxon>
        <taxon>Sar</taxon>
        <taxon>Alveolata</taxon>
        <taxon>Dinophyceae</taxon>
        <taxon>Suessiales</taxon>
        <taxon>Symbiodiniaceae</taxon>
        <taxon>Durusdinium</taxon>
    </lineage>
</organism>
<keyword evidence="3" id="KW-1185">Reference proteome</keyword>
<reference evidence="2 3" key="1">
    <citation type="submission" date="2024-02" db="EMBL/GenBank/DDBJ databases">
        <authorList>
            <person name="Chen Y."/>
            <person name="Shah S."/>
            <person name="Dougan E. K."/>
            <person name="Thang M."/>
            <person name="Chan C."/>
        </authorList>
    </citation>
    <scope>NUCLEOTIDE SEQUENCE [LARGE SCALE GENOMIC DNA]</scope>
</reference>